<feature type="compositionally biased region" description="Polar residues" evidence="1">
    <location>
        <begin position="142"/>
        <end position="163"/>
    </location>
</feature>
<keyword evidence="2" id="KW-0812">Transmembrane</keyword>
<keyword evidence="2" id="KW-0472">Membrane</keyword>
<dbReference type="AlphaFoldDB" id="A0A9D4Q9T9"/>
<feature type="compositionally biased region" description="Basic and acidic residues" evidence="1">
    <location>
        <begin position="260"/>
        <end position="280"/>
    </location>
</feature>
<dbReference type="VEuPathDB" id="VectorBase:RSAN_056000"/>
<keyword evidence="4" id="KW-1185">Reference proteome</keyword>
<evidence type="ECO:0000313" key="4">
    <source>
        <dbReference type="Proteomes" id="UP000821837"/>
    </source>
</evidence>
<reference evidence="3" key="2">
    <citation type="submission" date="2021-09" db="EMBL/GenBank/DDBJ databases">
        <authorList>
            <person name="Jia N."/>
            <person name="Wang J."/>
            <person name="Shi W."/>
            <person name="Du L."/>
            <person name="Sun Y."/>
            <person name="Zhan W."/>
            <person name="Jiang J."/>
            <person name="Wang Q."/>
            <person name="Zhang B."/>
            <person name="Ji P."/>
            <person name="Sakyi L.B."/>
            <person name="Cui X."/>
            <person name="Yuan T."/>
            <person name="Jiang B."/>
            <person name="Yang W."/>
            <person name="Lam T.T.-Y."/>
            <person name="Chang Q."/>
            <person name="Ding S."/>
            <person name="Wang X."/>
            <person name="Zhu J."/>
            <person name="Ruan X."/>
            <person name="Zhao L."/>
            <person name="Wei J."/>
            <person name="Que T."/>
            <person name="Du C."/>
            <person name="Cheng J."/>
            <person name="Dai P."/>
            <person name="Han X."/>
            <person name="Huang E."/>
            <person name="Gao Y."/>
            <person name="Liu J."/>
            <person name="Shao H."/>
            <person name="Ye R."/>
            <person name="Li L."/>
            <person name="Wei W."/>
            <person name="Wang X."/>
            <person name="Wang C."/>
            <person name="Huo Q."/>
            <person name="Li W."/>
            <person name="Guo W."/>
            <person name="Chen H."/>
            <person name="Chen S."/>
            <person name="Zhou L."/>
            <person name="Zhou L."/>
            <person name="Ni X."/>
            <person name="Tian J."/>
            <person name="Zhou Y."/>
            <person name="Sheng Y."/>
            <person name="Liu T."/>
            <person name="Pan Y."/>
            <person name="Xia L."/>
            <person name="Li J."/>
            <person name="Zhao F."/>
            <person name="Cao W."/>
        </authorList>
    </citation>
    <scope>NUCLEOTIDE SEQUENCE</scope>
    <source>
        <strain evidence="3">Rsan-2018</strain>
        <tissue evidence="3">Larvae</tissue>
    </source>
</reference>
<name>A0A9D4Q9T9_RHISA</name>
<accession>A0A9D4Q9T9</accession>
<feature type="region of interest" description="Disordered" evidence="1">
    <location>
        <begin position="389"/>
        <end position="451"/>
    </location>
</feature>
<sequence length="696" mass="75521">MSKKLSRQGRISVATKACRTERPPAAASDFEPDGSGHSKDRDSDKASRSSDSHRAAQDTAEPPGLHRRSSSTMRVPLEPNKSEGLSSGSRRRGAARRQQRTSEVVPPYSPGNAELQTAPLVNFSATEGIVRVPQQPGERRLNSATGSTTYSATPNQGSSMSRTVTEKTAVVTSDVDKAMDVPVMPCWRRQTGGSDSRPLDEGPMRARSVACFEEEEEAINRGRFVQQSPSCSNVQEALSTTPLKRQQGGVSERTSAWRCSDVKPDGVGHSSDRDSDKASKSSDSLRAAQDAANPPRLRRRRSSTVPVPLKPNESNALSSASRRRDDVQRHQRTSKVVPPHSPGDHKPVTAPFVAVIATDGTVLVPEPPAKEGPAVPTSGVDKAMDAAVMPGGRRRTGGTDGKPLDEGPVNAPENRSAVAVTSDIAPSTSKGPASTARTPVSQTAAQPRRSTVTRATLRFTSGRGVLGSSRGMLTELQPRLEDLLQMSPKKEQLSATRPWIDGRELAGAATLMAVILALVLFALYRMYKTDGREADLCGTADCIEHVHTLGIYTDHNASPCECFGCFVCSGWSNDFRHANSSVREQAILRWFATVNKLSLGDYDQQAVINRPLSMMRQCMSSTSDGENTVRMLTAFVSERSFAWPTAGEPEEIVDYGRALHVVLELSVMWALPLWFSTYTCSRWRHRRVFSEIAPSC</sequence>
<feature type="transmembrane region" description="Helical" evidence="2">
    <location>
        <begin position="505"/>
        <end position="524"/>
    </location>
</feature>
<gene>
    <name evidence="3" type="ORF">HPB52_003869</name>
</gene>
<feature type="region of interest" description="Disordered" evidence="1">
    <location>
        <begin position="1"/>
        <end position="115"/>
    </location>
</feature>
<reference evidence="3" key="1">
    <citation type="journal article" date="2020" name="Cell">
        <title>Large-Scale Comparative Analyses of Tick Genomes Elucidate Their Genetic Diversity and Vector Capacities.</title>
        <authorList>
            <consortium name="Tick Genome and Microbiome Consortium (TIGMIC)"/>
            <person name="Jia N."/>
            <person name="Wang J."/>
            <person name="Shi W."/>
            <person name="Du L."/>
            <person name="Sun Y."/>
            <person name="Zhan W."/>
            <person name="Jiang J.F."/>
            <person name="Wang Q."/>
            <person name="Zhang B."/>
            <person name="Ji P."/>
            <person name="Bell-Sakyi L."/>
            <person name="Cui X.M."/>
            <person name="Yuan T.T."/>
            <person name="Jiang B.G."/>
            <person name="Yang W.F."/>
            <person name="Lam T.T."/>
            <person name="Chang Q.C."/>
            <person name="Ding S.J."/>
            <person name="Wang X.J."/>
            <person name="Zhu J.G."/>
            <person name="Ruan X.D."/>
            <person name="Zhao L."/>
            <person name="Wei J.T."/>
            <person name="Ye R.Z."/>
            <person name="Que T.C."/>
            <person name="Du C.H."/>
            <person name="Zhou Y.H."/>
            <person name="Cheng J.X."/>
            <person name="Dai P.F."/>
            <person name="Guo W.B."/>
            <person name="Han X.H."/>
            <person name="Huang E.J."/>
            <person name="Li L.F."/>
            <person name="Wei W."/>
            <person name="Gao Y.C."/>
            <person name="Liu J.Z."/>
            <person name="Shao H.Z."/>
            <person name="Wang X."/>
            <person name="Wang C.C."/>
            <person name="Yang T.C."/>
            <person name="Huo Q.B."/>
            <person name="Li W."/>
            <person name="Chen H.Y."/>
            <person name="Chen S.E."/>
            <person name="Zhou L.G."/>
            <person name="Ni X.B."/>
            <person name="Tian J.H."/>
            <person name="Sheng Y."/>
            <person name="Liu T."/>
            <person name="Pan Y.S."/>
            <person name="Xia L.Y."/>
            <person name="Li J."/>
            <person name="Zhao F."/>
            <person name="Cao W.C."/>
        </authorList>
    </citation>
    <scope>NUCLEOTIDE SEQUENCE</scope>
    <source>
        <strain evidence="3">Rsan-2018</strain>
    </source>
</reference>
<dbReference type="EMBL" id="JABSTV010001247">
    <property type="protein sequence ID" value="KAH7971929.1"/>
    <property type="molecule type" value="Genomic_DNA"/>
</dbReference>
<keyword evidence="2" id="KW-1133">Transmembrane helix</keyword>
<feature type="compositionally biased region" description="Basic residues" evidence="1">
    <location>
        <begin position="89"/>
        <end position="99"/>
    </location>
</feature>
<proteinExistence type="predicted"/>
<feature type="region of interest" description="Disordered" evidence="1">
    <location>
        <begin position="186"/>
        <end position="208"/>
    </location>
</feature>
<evidence type="ECO:0000256" key="2">
    <source>
        <dbReference type="SAM" id="Phobius"/>
    </source>
</evidence>
<dbReference type="Proteomes" id="UP000821837">
    <property type="component" value="Chromosome 11"/>
</dbReference>
<feature type="region of interest" description="Disordered" evidence="1">
    <location>
        <begin position="129"/>
        <end position="167"/>
    </location>
</feature>
<feature type="compositionally biased region" description="Polar residues" evidence="1">
    <location>
        <begin position="225"/>
        <end position="254"/>
    </location>
</feature>
<evidence type="ECO:0000313" key="3">
    <source>
        <dbReference type="EMBL" id="KAH7971929.1"/>
    </source>
</evidence>
<organism evidence="3 4">
    <name type="scientific">Rhipicephalus sanguineus</name>
    <name type="common">Brown dog tick</name>
    <name type="synonym">Ixodes sanguineus</name>
    <dbReference type="NCBI Taxonomy" id="34632"/>
    <lineage>
        <taxon>Eukaryota</taxon>
        <taxon>Metazoa</taxon>
        <taxon>Ecdysozoa</taxon>
        <taxon>Arthropoda</taxon>
        <taxon>Chelicerata</taxon>
        <taxon>Arachnida</taxon>
        <taxon>Acari</taxon>
        <taxon>Parasitiformes</taxon>
        <taxon>Ixodida</taxon>
        <taxon>Ixodoidea</taxon>
        <taxon>Ixodidae</taxon>
        <taxon>Rhipicephalinae</taxon>
        <taxon>Rhipicephalus</taxon>
        <taxon>Rhipicephalus</taxon>
    </lineage>
</organism>
<feature type="region of interest" description="Disordered" evidence="1">
    <location>
        <begin position="221"/>
        <end position="348"/>
    </location>
</feature>
<protein>
    <recommendedName>
        <fullName evidence="5">Transmembrane protein</fullName>
    </recommendedName>
</protein>
<comment type="caution">
    <text evidence="3">The sequence shown here is derived from an EMBL/GenBank/DDBJ whole genome shotgun (WGS) entry which is preliminary data.</text>
</comment>
<feature type="compositionally biased region" description="Polar residues" evidence="1">
    <location>
        <begin position="424"/>
        <end position="451"/>
    </location>
</feature>
<evidence type="ECO:0008006" key="5">
    <source>
        <dbReference type="Google" id="ProtNLM"/>
    </source>
</evidence>
<feature type="compositionally biased region" description="Basic and acidic residues" evidence="1">
    <location>
        <begin position="34"/>
        <end position="56"/>
    </location>
</feature>
<evidence type="ECO:0000256" key="1">
    <source>
        <dbReference type="SAM" id="MobiDB-lite"/>
    </source>
</evidence>